<keyword evidence="4 8" id="KW-0547">Nucleotide-binding</keyword>
<comment type="catalytic activity">
    <reaction evidence="8 10">
        <text>IMP + L-aspartate + GTP = N(6)-(1,2-dicarboxyethyl)-AMP + GDP + phosphate + 2 H(+)</text>
        <dbReference type="Rhea" id="RHEA:15753"/>
        <dbReference type="ChEBI" id="CHEBI:15378"/>
        <dbReference type="ChEBI" id="CHEBI:29991"/>
        <dbReference type="ChEBI" id="CHEBI:37565"/>
        <dbReference type="ChEBI" id="CHEBI:43474"/>
        <dbReference type="ChEBI" id="CHEBI:57567"/>
        <dbReference type="ChEBI" id="CHEBI:58053"/>
        <dbReference type="ChEBI" id="CHEBI:58189"/>
        <dbReference type="EC" id="6.3.4.4"/>
    </reaction>
</comment>
<dbReference type="InterPro" id="IPR033128">
    <property type="entry name" value="Adenylosuccin_syn_Lys_AS"/>
</dbReference>
<dbReference type="UniPathway" id="UPA00075">
    <property type="reaction ID" value="UER00335"/>
</dbReference>
<organism evidence="11 12">
    <name type="scientific">Handelsmanbacteria sp. (strain RIFCSPLOWO2_12_FULL_64_10)</name>
    <dbReference type="NCBI Taxonomy" id="1817868"/>
    <lineage>
        <taxon>Bacteria</taxon>
        <taxon>Candidatus Handelsmaniibacteriota</taxon>
    </lineage>
</organism>
<keyword evidence="8" id="KW-0963">Cytoplasm</keyword>
<evidence type="ECO:0000313" key="11">
    <source>
        <dbReference type="EMBL" id="OGG45863.1"/>
    </source>
</evidence>
<feature type="binding site" evidence="8">
    <location>
        <position position="40"/>
    </location>
    <ligand>
        <name>Mg(2+)</name>
        <dbReference type="ChEBI" id="CHEBI:18420"/>
    </ligand>
</feature>
<dbReference type="HAMAP" id="MF_00011">
    <property type="entry name" value="Adenylosucc_synth"/>
    <property type="match status" value="1"/>
</dbReference>
<dbReference type="GO" id="GO:0044208">
    <property type="term" value="P:'de novo' AMP biosynthetic process"/>
    <property type="evidence" value="ECO:0007669"/>
    <property type="project" value="UniProtKB-UniRule"/>
</dbReference>
<evidence type="ECO:0000256" key="4">
    <source>
        <dbReference type="ARBA" id="ARBA00022741"/>
    </source>
</evidence>
<proteinExistence type="inferred from homology"/>
<dbReference type="EMBL" id="MFKF01000360">
    <property type="protein sequence ID" value="OGG45863.1"/>
    <property type="molecule type" value="Genomic_DNA"/>
</dbReference>
<dbReference type="FunFam" id="1.10.300.10:FF:000001">
    <property type="entry name" value="Adenylosuccinate synthetase"/>
    <property type="match status" value="1"/>
</dbReference>
<dbReference type="InterPro" id="IPR018220">
    <property type="entry name" value="Adenylosuccin_syn_GTP-bd"/>
</dbReference>
<dbReference type="NCBIfam" id="NF002223">
    <property type="entry name" value="PRK01117.1"/>
    <property type="match status" value="1"/>
</dbReference>
<dbReference type="AlphaFoldDB" id="A0A1F6C9K5"/>
<keyword evidence="5 8" id="KW-0658">Purine biosynthesis</keyword>
<keyword evidence="2 8" id="KW-0436">Ligase</keyword>
<evidence type="ECO:0000256" key="2">
    <source>
        <dbReference type="ARBA" id="ARBA00022598"/>
    </source>
</evidence>
<dbReference type="Pfam" id="PF00709">
    <property type="entry name" value="Adenylsucc_synt"/>
    <property type="match status" value="1"/>
</dbReference>
<dbReference type="GO" id="GO:0000287">
    <property type="term" value="F:magnesium ion binding"/>
    <property type="evidence" value="ECO:0007669"/>
    <property type="project" value="UniProtKB-UniRule"/>
</dbReference>
<dbReference type="InterPro" id="IPR042109">
    <property type="entry name" value="Adenylosuccinate_synth_dom1"/>
</dbReference>
<reference evidence="11 12" key="1">
    <citation type="journal article" date="2016" name="Nat. Commun.">
        <title>Thousands of microbial genomes shed light on interconnected biogeochemical processes in an aquifer system.</title>
        <authorList>
            <person name="Anantharaman K."/>
            <person name="Brown C.T."/>
            <person name="Hug L.A."/>
            <person name="Sharon I."/>
            <person name="Castelle C.J."/>
            <person name="Probst A.J."/>
            <person name="Thomas B.C."/>
            <person name="Singh A."/>
            <person name="Wilkins M.J."/>
            <person name="Karaoz U."/>
            <person name="Brodie E.L."/>
            <person name="Williams K.H."/>
            <person name="Hubbard S.S."/>
            <person name="Banfield J.F."/>
        </authorList>
    </citation>
    <scope>NUCLEOTIDE SEQUENCE [LARGE SCALE GENOMIC DNA]</scope>
    <source>
        <strain evidence="12">RIFCSPLOWO2_12_FULL_64_10</strain>
    </source>
</reference>
<dbReference type="CDD" id="cd03108">
    <property type="entry name" value="AdSS"/>
    <property type="match status" value="1"/>
</dbReference>
<dbReference type="Proteomes" id="UP000178606">
    <property type="component" value="Unassembled WGS sequence"/>
</dbReference>
<feature type="binding site" evidence="8">
    <location>
        <position position="13"/>
    </location>
    <ligand>
        <name>Mg(2+)</name>
        <dbReference type="ChEBI" id="CHEBI:18420"/>
    </ligand>
</feature>
<dbReference type="InterPro" id="IPR042111">
    <property type="entry name" value="Adenylosuccinate_synth_dom3"/>
</dbReference>
<comment type="caution">
    <text evidence="11">The sequence shown here is derived from an EMBL/GenBank/DDBJ whole genome shotgun (WGS) entry which is preliminary data.</text>
</comment>
<dbReference type="EC" id="6.3.4.4" evidence="8 10"/>
<keyword evidence="3 8" id="KW-0479">Metal-binding</keyword>
<comment type="function">
    <text evidence="8">Plays an important role in the de novo pathway of purine nucleotide biosynthesis. Catalyzes the first committed step in the biosynthesis of AMP from IMP.</text>
</comment>
<dbReference type="InterPro" id="IPR001114">
    <property type="entry name" value="Adenylosuccinate_synthetase"/>
</dbReference>
<feature type="binding site" evidence="8">
    <location>
        <begin position="40"/>
        <end position="42"/>
    </location>
    <ligand>
        <name>GTP</name>
        <dbReference type="ChEBI" id="CHEBI:37565"/>
    </ligand>
</feature>
<dbReference type="FunFam" id="3.90.170.10:FF:000001">
    <property type="entry name" value="Adenylosuccinate synthetase"/>
    <property type="match status" value="1"/>
</dbReference>
<dbReference type="InterPro" id="IPR042110">
    <property type="entry name" value="Adenylosuccinate_synth_dom2"/>
</dbReference>
<keyword evidence="7 8" id="KW-0342">GTP-binding</keyword>
<evidence type="ECO:0000256" key="5">
    <source>
        <dbReference type="ARBA" id="ARBA00022755"/>
    </source>
</evidence>
<feature type="binding site" description="in other chain" evidence="8">
    <location>
        <position position="245"/>
    </location>
    <ligand>
        <name>IMP</name>
        <dbReference type="ChEBI" id="CHEBI:58053"/>
        <note>ligand shared between dimeric partners</note>
    </ligand>
</feature>
<dbReference type="PROSITE" id="PS01266">
    <property type="entry name" value="ADENYLOSUCCIN_SYN_1"/>
    <property type="match status" value="1"/>
</dbReference>
<dbReference type="NCBIfam" id="TIGR00184">
    <property type="entry name" value="purA"/>
    <property type="match status" value="1"/>
</dbReference>
<evidence type="ECO:0000256" key="10">
    <source>
        <dbReference type="RuleBase" id="RU000520"/>
    </source>
</evidence>
<feature type="binding site" description="in other chain" evidence="8">
    <location>
        <begin position="13"/>
        <end position="16"/>
    </location>
    <ligand>
        <name>IMP</name>
        <dbReference type="ChEBI" id="CHEBI:58053"/>
        <note>ligand shared between dimeric partners</note>
    </ligand>
</feature>
<name>A0A1F6C9K5_HANXR</name>
<evidence type="ECO:0000313" key="12">
    <source>
        <dbReference type="Proteomes" id="UP000178606"/>
    </source>
</evidence>
<feature type="binding site" description="in other chain" evidence="8">
    <location>
        <begin position="38"/>
        <end position="41"/>
    </location>
    <ligand>
        <name>IMP</name>
        <dbReference type="ChEBI" id="CHEBI:58053"/>
        <note>ligand shared between dimeric partners</note>
    </ligand>
</feature>
<feature type="binding site" evidence="8">
    <location>
        <begin position="305"/>
        <end position="311"/>
    </location>
    <ligand>
        <name>substrate</name>
    </ligand>
</feature>
<evidence type="ECO:0000256" key="3">
    <source>
        <dbReference type="ARBA" id="ARBA00022723"/>
    </source>
</evidence>
<feature type="binding site" evidence="8">
    <location>
        <position position="148"/>
    </location>
    <ligand>
        <name>IMP</name>
        <dbReference type="ChEBI" id="CHEBI:58053"/>
        <note>ligand shared between dimeric partners</note>
    </ligand>
</feature>
<feature type="binding site" evidence="8">
    <location>
        <begin position="419"/>
        <end position="421"/>
    </location>
    <ligand>
        <name>GTP</name>
        <dbReference type="ChEBI" id="CHEBI:37565"/>
    </ligand>
</feature>
<feature type="binding site" evidence="8">
    <location>
        <begin position="12"/>
        <end position="18"/>
    </location>
    <ligand>
        <name>GTP</name>
        <dbReference type="ChEBI" id="CHEBI:37565"/>
    </ligand>
</feature>
<dbReference type="GO" id="GO:0005525">
    <property type="term" value="F:GTP binding"/>
    <property type="evidence" value="ECO:0007669"/>
    <property type="project" value="UniProtKB-UniRule"/>
</dbReference>
<comment type="pathway">
    <text evidence="8 10">Purine metabolism; AMP biosynthesis via de novo pathway; AMP from IMP: step 1/2.</text>
</comment>
<dbReference type="Gene3D" id="3.40.440.10">
    <property type="entry name" value="Adenylosuccinate Synthetase, subunit A, domain 1"/>
    <property type="match status" value="1"/>
</dbReference>
<dbReference type="InterPro" id="IPR027417">
    <property type="entry name" value="P-loop_NTPase"/>
</dbReference>
<feature type="active site" description="Proton donor" evidence="8">
    <location>
        <position position="41"/>
    </location>
</feature>
<dbReference type="GO" id="GO:0004019">
    <property type="term" value="F:adenylosuccinate synthase activity"/>
    <property type="evidence" value="ECO:0007669"/>
    <property type="project" value="UniProtKB-UniRule"/>
</dbReference>
<sequence>MSVRIVIGAQWGDEAKAKVVDYLAKEADIVVRFGGGANAGHTVVVNGEKFVFHLVPAGIVHPGKVCVIGNGAVIDPAALLSEMEELKARGISFEGRLFISQNAHLVMPYHKLLDRVEEAVRAEDSERGGRIGTTGRGIGPCYRDKINRTTGIRIVDLLDRETFREKLRSNIREKNELLTKLYDYDKMDEEKIIEEYMAFDHQIDPYVKDASVYLNDAIDAGRSVLFEGAQGTLLDVDHGTYPYVTSSNTTAGGACTGTGVGPTKIDEVIGVAKAYTTRVGTGPFPTELTDDVGERIRQIAQEFGATTGRSRRCGWFDALVVRFSARVNGLSSLAVTRLDVLDTLDQIQICTAYRYRGRVLQHFPSDVRILEQCEPIYETLEGWKTPTTHIRRLQDLPDNARRYLGRVSDLVKTPISLISVGPDREETIVVG</sequence>
<feature type="binding site" description="in other chain" evidence="8">
    <location>
        <position position="309"/>
    </location>
    <ligand>
        <name>IMP</name>
        <dbReference type="ChEBI" id="CHEBI:58053"/>
        <note>ligand shared between dimeric partners</note>
    </ligand>
</feature>
<feature type="binding site" description="in other chain" evidence="8">
    <location>
        <position position="134"/>
    </location>
    <ligand>
        <name>IMP</name>
        <dbReference type="ChEBI" id="CHEBI:58053"/>
        <note>ligand shared between dimeric partners</note>
    </ligand>
</feature>
<dbReference type="SUPFAM" id="SSF52540">
    <property type="entry name" value="P-loop containing nucleoside triphosphate hydrolases"/>
    <property type="match status" value="1"/>
</dbReference>
<dbReference type="SMART" id="SM00788">
    <property type="entry name" value="Adenylsucc_synt"/>
    <property type="match status" value="1"/>
</dbReference>
<feature type="active site" description="Proton acceptor" evidence="8">
    <location>
        <position position="13"/>
    </location>
</feature>
<comment type="subunit">
    <text evidence="1 8">Homodimer.</text>
</comment>
<evidence type="ECO:0000256" key="1">
    <source>
        <dbReference type="ARBA" id="ARBA00011738"/>
    </source>
</evidence>
<evidence type="ECO:0000256" key="9">
    <source>
        <dbReference type="PROSITE-ProRule" id="PRU10134"/>
    </source>
</evidence>
<dbReference type="GO" id="GO:0046040">
    <property type="term" value="P:IMP metabolic process"/>
    <property type="evidence" value="ECO:0007669"/>
    <property type="project" value="TreeGrafter"/>
</dbReference>
<comment type="subcellular location">
    <subcellularLocation>
        <location evidence="8">Cytoplasm</location>
    </subcellularLocation>
</comment>
<evidence type="ECO:0000256" key="6">
    <source>
        <dbReference type="ARBA" id="ARBA00022842"/>
    </source>
</evidence>
<gene>
    <name evidence="8" type="primary">purA</name>
    <name evidence="11" type="ORF">A3F84_17045</name>
</gene>
<evidence type="ECO:0000256" key="8">
    <source>
        <dbReference type="HAMAP-Rule" id="MF_00011"/>
    </source>
</evidence>
<feature type="active site" evidence="9">
    <location>
        <position position="145"/>
    </location>
</feature>
<dbReference type="Gene3D" id="1.10.300.10">
    <property type="entry name" value="Adenylosuccinate Synthetase, subunit A, domain 2"/>
    <property type="match status" value="1"/>
</dbReference>
<dbReference type="PROSITE" id="PS00513">
    <property type="entry name" value="ADENYLOSUCCIN_SYN_2"/>
    <property type="match status" value="1"/>
</dbReference>
<feature type="binding site" evidence="8">
    <location>
        <position position="311"/>
    </location>
    <ligand>
        <name>GTP</name>
        <dbReference type="ChEBI" id="CHEBI:37565"/>
    </ligand>
</feature>
<dbReference type="PANTHER" id="PTHR11846">
    <property type="entry name" value="ADENYLOSUCCINATE SYNTHETASE"/>
    <property type="match status" value="1"/>
</dbReference>
<comment type="cofactor">
    <cofactor evidence="8">
        <name>Mg(2+)</name>
        <dbReference type="ChEBI" id="CHEBI:18420"/>
    </cofactor>
    <text evidence="8">Binds 1 Mg(2+) ion per subunit.</text>
</comment>
<evidence type="ECO:0000256" key="7">
    <source>
        <dbReference type="ARBA" id="ARBA00023134"/>
    </source>
</evidence>
<protein>
    <recommendedName>
        <fullName evidence="8 10">Adenylosuccinate synthetase</fullName>
        <shortName evidence="8">AMPSase</shortName>
        <shortName evidence="8">AdSS</shortName>
        <ecNumber evidence="8 10">6.3.4.4</ecNumber>
    </recommendedName>
    <alternativeName>
        <fullName evidence="8">IMP--aspartate ligase</fullName>
    </alternativeName>
</protein>
<keyword evidence="6 8" id="KW-0460">Magnesium</keyword>
<dbReference type="GO" id="GO:0005737">
    <property type="term" value="C:cytoplasm"/>
    <property type="evidence" value="ECO:0007669"/>
    <property type="project" value="UniProtKB-SubCell"/>
</dbReference>
<feature type="binding site" evidence="8">
    <location>
        <begin position="337"/>
        <end position="339"/>
    </location>
    <ligand>
        <name>GTP</name>
        <dbReference type="ChEBI" id="CHEBI:37565"/>
    </ligand>
</feature>
<dbReference type="Gene3D" id="3.90.170.10">
    <property type="entry name" value="Adenylosuccinate Synthetase, subunit A, domain 3"/>
    <property type="match status" value="1"/>
</dbReference>
<accession>A0A1F6C9K5</accession>
<comment type="similarity">
    <text evidence="8 10">Belongs to the adenylosuccinate synthetase family.</text>
</comment>
<feature type="binding site" description="in other chain" evidence="8">
    <location>
        <position position="230"/>
    </location>
    <ligand>
        <name>IMP</name>
        <dbReference type="ChEBI" id="CHEBI:58053"/>
        <note>ligand shared between dimeric partners</note>
    </ligand>
</feature>
<dbReference type="PANTHER" id="PTHR11846:SF0">
    <property type="entry name" value="ADENYLOSUCCINATE SYNTHETASE"/>
    <property type="match status" value="1"/>
</dbReference>